<dbReference type="EMBL" id="CP106877">
    <property type="protein sequence ID" value="WAA11449.1"/>
    <property type="molecule type" value="Genomic_DNA"/>
</dbReference>
<name>A0A9E8LXM9_9BACI</name>
<evidence type="ECO:0000313" key="9">
    <source>
        <dbReference type="EMBL" id="WAA11449.1"/>
    </source>
</evidence>
<evidence type="ECO:0000256" key="6">
    <source>
        <dbReference type="ARBA" id="ARBA00023136"/>
    </source>
</evidence>
<comment type="subcellular location">
    <subcellularLocation>
        <location evidence="1">Cell membrane</location>
        <topology evidence="1">Multi-pass membrane protein</topology>
    </subcellularLocation>
</comment>
<comment type="similarity">
    <text evidence="2">Belongs to the GSP F family.</text>
</comment>
<dbReference type="KEGG" id="fhl:OE105_07325"/>
<dbReference type="Proteomes" id="UP001164726">
    <property type="component" value="Chromosome"/>
</dbReference>
<organism evidence="9 10">
    <name type="scientific">Fervidibacillus halotolerans</name>
    <dbReference type="NCBI Taxonomy" id="2980027"/>
    <lineage>
        <taxon>Bacteria</taxon>
        <taxon>Bacillati</taxon>
        <taxon>Bacillota</taxon>
        <taxon>Bacilli</taxon>
        <taxon>Bacillales</taxon>
        <taxon>Bacillaceae</taxon>
        <taxon>Fervidibacillus</taxon>
    </lineage>
</organism>
<gene>
    <name evidence="9" type="primary">comGB</name>
    <name evidence="9" type="ORF">OE105_07325</name>
</gene>
<keyword evidence="3" id="KW-1003">Cell membrane</keyword>
<feature type="transmembrane region" description="Helical" evidence="7">
    <location>
        <begin position="193"/>
        <end position="214"/>
    </location>
</feature>
<dbReference type="InterPro" id="IPR018076">
    <property type="entry name" value="T2SS_GspF_dom"/>
</dbReference>
<dbReference type="InterPro" id="IPR003004">
    <property type="entry name" value="GspF/PilC"/>
</dbReference>
<dbReference type="Pfam" id="PF00482">
    <property type="entry name" value="T2SSF"/>
    <property type="match status" value="2"/>
</dbReference>
<dbReference type="Gene3D" id="1.20.81.30">
    <property type="entry name" value="Type II secretion system (T2SS), domain F"/>
    <property type="match status" value="2"/>
</dbReference>
<accession>A0A9E8LXM9</accession>
<sequence length="343" mass="40590">MGKEKWSIKDQSIFFKRLSTLLDEGYTMNDAIRFLSIQAERSKRASLKNIEIQLKNGNPFYEVLKEMKCHPISVSFCFYGEQNGRLSDALQTAAEILQRRYEDRMKLEKLAAYPFFLLLLIGILFFFFQWLLLPQFQYLYQSFQIKPNLFLSILFWINAHPVSFLFIILIPFLLVLYLFYWMKGRKTSYEFQCMLVAIPFVGSLVRLMNTYYIAYQFSQFLKNGLSLAESLAFIKKDPGKHYLSECAERIEGDLLMGIPFDQAISKIPFWQPELVYVIRHGQMSGKLDLELESFSRYCMESFSENVERLMKFLQPTIFFFIGIWLIFLYFSLLSPSFQFINEL</sequence>
<feature type="domain" description="Type II secretion system protein GspF" evidence="8">
    <location>
        <begin position="14"/>
        <end position="134"/>
    </location>
</feature>
<keyword evidence="10" id="KW-1185">Reference proteome</keyword>
<dbReference type="PANTHER" id="PTHR30012">
    <property type="entry name" value="GENERAL SECRETION PATHWAY PROTEIN"/>
    <property type="match status" value="1"/>
</dbReference>
<proteinExistence type="inferred from homology"/>
<dbReference type="InterPro" id="IPR042094">
    <property type="entry name" value="T2SS_GspF_sf"/>
</dbReference>
<evidence type="ECO:0000256" key="4">
    <source>
        <dbReference type="ARBA" id="ARBA00022692"/>
    </source>
</evidence>
<feature type="domain" description="Type II secretion system protein GspF" evidence="8">
    <location>
        <begin position="216"/>
        <end position="335"/>
    </location>
</feature>
<keyword evidence="6 7" id="KW-0472">Membrane</keyword>
<feature type="transmembrane region" description="Helical" evidence="7">
    <location>
        <begin position="153"/>
        <end position="181"/>
    </location>
</feature>
<dbReference type="InterPro" id="IPR047692">
    <property type="entry name" value="T4P_ComGB"/>
</dbReference>
<reference evidence="9" key="1">
    <citation type="submission" date="2022-09" db="EMBL/GenBank/DDBJ databases">
        <title>Complete Genomes of Fervidibacillus albus and Fervidibacillus halotolerans isolated from tidal flat sediments.</title>
        <authorList>
            <person name="Kwon K.K."/>
            <person name="Yang S.-H."/>
            <person name="Park M.J."/>
            <person name="Oh H.-M."/>
        </authorList>
    </citation>
    <scope>NUCLEOTIDE SEQUENCE</scope>
    <source>
        <strain evidence="9">MEBiC13594</strain>
    </source>
</reference>
<keyword evidence="4 7" id="KW-0812">Transmembrane</keyword>
<dbReference type="AlphaFoldDB" id="A0A9E8LXM9"/>
<dbReference type="PANTHER" id="PTHR30012:SF0">
    <property type="entry name" value="TYPE II SECRETION SYSTEM PROTEIN F-RELATED"/>
    <property type="match status" value="1"/>
</dbReference>
<evidence type="ECO:0000256" key="2">
    <source>
        <dbReference type="ARBA" id="ARBA00005745"/>
    </source>
</evidence>
<protein>
    <submittedName>
        <fullName evidence="9">Competence type IV pilus assembly protein ComGB</fullName>
    </submittedName>
</protein>
<evidence type="ECO:0000256" key="1">
    <source>
        <dbReference type="ARBA" id="ARBA00004651"/>
    </source>
</evidence>
<evidence type="ECO:0000256" key="5">
    <source>
        <dbReference type="ARBA" id="ARBA00022989"/>
    </source>
</evidence>
<dbReference type="RefSeq" id="WP_275419560.1">
    <property type="nucleotide sequence ID" value="NZ_CP106877.1"/>
</dbReference>
<keyword evidence="5 7" id="KW-1133">Transmembrane helix</keyword>
<dbReference type="GO" id="GO:0005886">
    <property type="term" value="C:plasma membrane"/>
    <property type="evidence" value="ECO:0007669"/>
    <property type="project" value="UniProtKB-SubCell"/>
</dbReference>
<evidence type="ECO:0000256" key="3">
    <source>
        <dbReference type="ARBA" id="ARBA00022475"/>
    </source>
</evidence>
<evidence type="ECO:0000259" key="8">
    <source>
        <dbReference type="Pfam" id="PF00482"/>
    </source>
</evidence>
<feature type="transmembrane region" description="Helical" evidence="7">
    <location>
        <begin position="110"/>
        <end position="133"/>
    </location>
</feature>
<feature type="transmembrane region" description="Helical" evidence="7">
    <location>
        <begin position="312"/>
        <end position="333"/>
    </location>
</feature>
<evidence type="ECO:0000256" key="7">
    <source>
        <dbReference type="SAM" id="Phobius"/>
    </source>
</evidence>
<dbReference type="NCBIfam" id="NF041012">
    <property type="entry name" value="T4P_ComGB"/>
    <property type="match status" value="1"/>
</dbReference>
<evidence type="ECO:0000313" key="10">
    <source>
        <dbReference type="Proteomes" id="UP001164726"/>
    </source>
</evidence>